<dbReference type="EMBL" id="ACHA02000006">
    <property type="protein sequence ID" value="EFK58233.1"/>
    <property type="molecule type" value="Genomic_DNA"/>
</dbReference>
<keyword evidence="2" id="KW-0201">Cytochrome c-type biogenesis</keyword>
<dbReference type="EC" id="1.11.1.15" evidence="7"/>
<evidence type="ECO:0000256" key="5">
    <source>
        <dbReference type="SAM" id="SignalP"/>
    </source>
</evidence>
<reference evidence="7" key="1">
    <citation type="submission" date="2010-07" db="EMBL/GenBank/DDBJ databases">
        <authorList>
            <person name="Muzny D."/>
            <person name="Qin X."/>
            <person name="Buhay C."/>
            <person name="Dugan-Rocha S."/>
            <person name="Ding Y."/>
            <person name="Chen G."/>
            <person name="Hawes A."/>
            <person name="Holder M."/>
            <person name="Jhangiani S."/>
            <person name="Johnson A."/>
            <person name="Khan Z."/>
            <person name="Li Z."/>
            <person name="Liu W."/>
            <person name="Liu X."/>
            <person name="Perez L."/>
            <person name="Shen H."/>
            <person name="Wang Q."/>
            <person name="Watt J."/>
            <person name="Xi L."/>
            <person name="Xin Y."/>
            <person name="Zhou J."/>
            <person name="Deng J."/>
            <person name="Jiang H."/>
            <person name="Liu Y."/>
            <person name="Qu J."/>
            <person name="Song X.-Z."/>
            <person name="Zhang L."/>
            <person name="Villasana D."/>
            <person name="Johnson A."/>
            <person name="Liu J."/>
            <person name="Liyanage D."/>
            <person name="Lorensuhewa L."/>
            <person name="Robinson T."/>
            <person name="Song A."/>
            <person name="Song B.-B."/>
            <person name="Dinh H."/>
            <person name="Thornton R."/>
            <person name="Coyle M."/>
            <person name="Francisco L."/>
            <person name="Jackson L."/>
            <person name="Javaid M."/>
            <person name="Korchina V."/>
            <person name="Kovar C."/>
            <person name="Mata R."/>
            <person name="Mathew T."/>
            <person name="Ngo R."/>
            <person name="Nguyen L."/>
            <person name="Nguyen N."/>
            <person name="Okwuonu G."/>
            <person name="Ongeri F."/>
            <person name="Pham C."/>
            <person name="Simmons D."/>
            <person name="Wilczek-Boney K."/>
            <person name="Hale W."/>
            <person name="Jakkamsetti A."/>
            <person name="Pham P."/>
            <person name="Ruth R."/>
            <person name="San Lucas F."/>
            <person name="Warren J."/>
            <person name="Zhang J."/>
            <person name="Zhao Z."/>
            <person name="Zhou C."/>
            <person name="Zhu D."/>
            <person name="Lee S."/>
            <person name="Bess C."/>
            <person name="Blankenburg K."/>
            <person name="Forbes L."/>
            <person name="Fu Q."/>
            <person name="Gubbala S."/>
            <person name="Hirani K."/>
            <person name="Jayaseelan J.C."/>
            <person name="Lara F."/>
            <person name="Munidasa M."/>
            <person name="Palculict T."/>
            <person name="Patil S."/>
            <person name="Pu L.-L."/>
            <person name="Saada N."/>
            <person name="Tang L."/>
            <person name="Weissenberger G."/>
            <person name="Zhu Y."/>
            <person name="Hemphill L."/>
            <person name="Shang Y."/>
            <person name="Youmans B."/>
            <person name="Ayvaz T."/>
            <person name="Ross M."/>
            <person name="Santibanez J."/>
            <person name="Aqrawi P."/>
            <person name="Gross S."/>
            <person name="Joshi V."/>
            <person name="Fowler G."/>
            <person name="Nazareth L."/>
            <person name="Reid J."/>
            <person name="Worley K."/>
            <person name="Petrosino J."/>
            <person name="Highlander S."/>
            <person name="Gibbs R."/>
        </authorList>
    </citation>
    <scope>NUCLEOTIDE SEQUENCE [LARGE SCALE GENOMIC DNA]</scope>
    <source>
        <strain evidence="7">ATCC 33861</strain>
    </source>
</reference>
<sequence>MQLKLNKMKKNIIILFLSVWTILAYAQQKGATITVDVSPLKLDSLRLFKYDYDDIYAKVDKDGKFVYNLTDGLPKEVILVGPQNKMVYVFLENGNRLNIKTNFEQTTYTGEGAENSEVFNHIMNTVEAAKVKIDASKMTAKEFFDILNNTNQIPIDLLNQNKQRITSSFYNYAMTSFSYQKLQDYMWYGYYYILGKKGKFAEESPADLWVLDQQVQYDDQLLGNRVYDALLLYFYPPYLRRKELFLQGKLDSPHELQDAFTDYQMILKYYPEGKVKNEALSKTIVSVLDQAKELSVVKPLLDEHIAKYADDSTAKILREKYAVMDKLSTGKMAPDFTLKSLEGKDVSLRDFRGKVVYIDFWASWCGPCRGEMKHGSPKLHTKFKDNPDVVFLYISLDSKADDWKKAIDEDKIEGIHLLSQATSGVNTPVAKAFNISGIPRYVIIDRDGRIADNDAPRPSQDITQDKINEALAK</sequence>
<keyword evidence="8" id="KW-1185">Reference proteome</keyword>
<keyword evidence="7" id="KW-0575">Peroxidase</keyword>
<dbReference type="CDD" id="cd02966">
    <property type="entry name" value="TlpA_like_family"/>
    <property type="match status" value="1"/>
</dbReference>
<evidence type="ECO:0000313" key="8">
    <source>
        <dbReference type="Proteomes" id="UP000006258"/>
    </source>
</evidence>
<comment type="subcellular location">
    <subcellularLocation>
        <location evidence="1">Cell envelope</location>
    </subcellularLocation>
</comment>
<feature type="chain" id="PRO_5003106996" evidence="5">
    <location>
        <begin position="27"/>
        <end position="473"/>
    </location>
</feature>
<dbReference type="GO" id="GO:0004601">
    <property type="term" value="F:peroxidase activity"/>
    <property type="evidence" value="ECO:0007669"/>
    <property type="project" value="UniProtKB-KW"/>
</dbReference>
<feature type="signal peptide" evidence="5">
    <location>
        <begin position="1"/>
        <end position="26"/>
    </location>
</feature>
<dbReference type="STRING" id="525373.HMPREF0766_11629"/>
<dbReference type="GO" id="GO:0017004">
    <property type="term" value="P:cytochrome complex assembly"/>
    <property type="evidence" value="ECO:0007669"/>
    <property type="project" value="UniProtKB-KW"/>
</dbReference>
<dbReference type="Gene3D" id="3.40.30.10">
    <property type="entry name" value="Glutaredoxin"/>
    <property type="match status" value="1"/>
</dbReference>
<comment type="caution">
    <text evidence="7">The sequence shown here is derived from an EMBL/GenBank/DDBJ whole genome shotgun (WGS) entry which is preliminary data.</text>
</comment>
<dbReference type="PANTHER" id="PTHR42852">
    <property type="entry name" value="THIOL:DISULFIDE INTERCHANGE PROTEIN DSBE"/>
    <property type="match status" value="1"/>
</dbReference>
<organism evidence="7 8">
    <name type="scientific">Sphingobacterium spiritivorum ATCC 33861</name>
    <dbReference type="NCBI Taxonomy" id="525373"/>
    <lineage>
        <taxon>Bacteria</taxon>
        <taxon>Pseudomonadati</taxon>
        <taxon>Bacteroidota</taxon>
        <taxon>Sphingobacteriia</taxon>
        <taxon>Sphingobacteriales</taxon>
        <taxon>Sphingobacteriaceae</taxon>
        <taxon>Sphingobacterium</taxon>
    </lineage>
</organism>
<dbReference type="InterPro" id="IPR036249">
    <property type="entry name" value="Thioredoxin-like_sf"/>
</dbReference>
<dbReference type="eggNOG" id="COG0526">
    <property type="taxonomic scope" value="Bacteria"/>
</dbReference>
<evidence type="ECO:0000259" key="6">
    <source>
        <dbReference type="PROSITE" id="PS51352"/>
    </source>
</evidence>
<dbReference type="InterPro" id="IPR013740">
    <property type="entry name" value="Redoxin"/>
</dbReference>
<gene>
    <name evidence="7" type="ORF">HMPREF0766_11629</name>
</gene>
<keyword evidence="5" id="KW-0732">Signal</keyword>
<evidence type="ECO:0000313" key="7">
    <source>
        <dbReference type="EMBL" id="EFK58233.1"/>
    </source>
</evidence>
<protein>
    <submittedName>
        <fullName evidence="7">Antioxidant, AhpC/TSA family</fullName>
        <ecNumber evidence="7">1.11.1.15</ecNumber>
    </submittedName>
</protein>
<dbReference type="PROSITE" id="PS51352">
    <property type="entry name" value="THIOREDOXIN_2"/>
    <property type="match status" value="1"/>
</dbReference>
<dbReference type="InterPro" id="IPR050553">
    <property type="entry name" value="Thioredoxin_ResA/DsbE_sf"/>
</dbReference>
<keyword evidence="3" id="KW-1015">Disulfide bond</keyword>
<evidence type="ECO:0000256" key="2">
    <source>
        <dbReference type="ARBA" id="ARBA00022748"/>
    </source>
</evidence>
<accession>D7VKW0</accession>
<keyword evidence="4" id="KW-0676">Redox-active center</keyword>
<evidence type="ECO:0000256" key="4">
    <source>
        <dbReference type="ARBA" id="ARBA00023284"/>
    </source>
</evidence>
<proteinExistence type="predicted"/>
<dbReference type="PANTHER" id="PTHR42852:SF6">
    <property type="entry name" value="THIOL:DISULFIDE INTERCHANGE PROTEIN DSBE"/>
    <property type="match status" value="1"/>
</dbReference>
<evidence type="ECO:0000256" key="3">
    <source>
        <dbReference type="ARBA" id="ARBA00023157"/>
    </source>
</evidence>
<dbReference type="GO" id="GO:0030313">
    <property type="term" value="C:cell envelope"/>
    <property type="evidence" value="ECO:0007669"/>
    <property type="project" value="UniProtKB-SubCell"/>
</dbReference>
<feature type="domain" description="Thioredoxin" evidence="6">
    <location>
        <begin position="327"/>
        <end position="472"/>
    </location>
</feature>
<dbReference type="AlphaFoldDB" id="D7VKW0"/>
<dbReference type="Proteomes" id="UP000006258">
    <property type="component" value="Unassembled WGS sequence"/>
</dbReference>
<dbReference type="InterPro" id="IPR013766">
    <property type="entry name" value="Thioredoxin_domain"/>
</dbReference>
<dbReference type="SUPFAM" id="SSF52833">
    <property type="entry name" value="Thioredoxin-like"/>
    <property type="match status" value="1"/>
</dbReference>
<dbReference type="HOGENOM" id="CLU_042529_1_1_10"/>
<evidence type="ECO:0000256" key="1">
    <source>
        <dbReference type="ARBA" id="ARBA00004196"/>
    </source>
</evidence>
<name>D7VKW0_SPHSI</name>
<keyword evidence="7" id="KW-0560">Oxidoreductase</keyword>
<dbReference type="Pfam" id="PF08534">
    <property type="entry name" value="Redoxin"/>
    <property type="match status" value="1"/>
</dbReference>